<keyword evidence="1" id="KW-0175">Coiled coil</keyword>
<evidence type="ECO:0000256" key="1">
    <source>
        <dbReference type="SAM" id="Coils"/>
    </source>
</evidence>
<dbReference type="SUPFAM" id="SSF57997">
    <property type="entry name" value="Tropomyosin"/>
    <property type="match status" value="1"/>
</dbReference>
<evidence type="ECO:0000313" key="2">
    <source>
        <dbReference type="EMBL" id="RXN15565.1"/>
    </source>
</evidence>
<gene>
    <name evidence="2" type="ORF">ROHU_008713</name>
</gene>
<proteinExistence type="predicted"/>
<dbReference type="Gene3D" id="3.30.70.1820">
    <property type="entry name" value="L1 transposable element, RRM domain"/>
    <property type="match status" value="1"/>
</dbReference>
<organism evidence="2 3">
    <name type="scientific">Labeo rohita</name>
    <name type="common">Indian major carp</name>
    <name type="synonym">Cyprinus rohita</name>
    <dbReference type="NCBI Taxonomy" id="84645"/>
    <lineage>
        <taxon>Eukaryota</taxon>
        <taxon>Metazoa</taxon>
        <taxon>Chordata</taxon>
        <taxon>Craniata</taxon>
        <taxon>Vertebrata</taxon>
        <taxon>Euteleostomi</taxon>
        <taxon>Actinopterygii</taxon>
        <taxon>Neopterygii</taxon>
        <taxon>Teleostei</taxon>
        <taxon>Ostariophysi</taxon>
        <taxon>Cypriniformes</taxon>
        <taxon>Cyprinidae</taxon>
        <taxon>Labeoninae</taxon>
        <taxon>Labeonini</taxon>
        <taxon>Labeo</taxon>
    </lineage>
</organism>
<dbReference type="EMBL" id="QBIY01012842">
    <property type="protein sequence ID" value="RXN15565.1"/>
    <property type="molecule type" value="Genomic_DNA"/>
</dbReference>
<feature type="coiled-coil region" evidence="1">
    <location>
        <begin position="77"/>
        <end position="132"/>
    </location>
</feature>
<accession>A0A498MDL7</accession>
<dbReference type="InterPro" id="IPR042566">
    <property type="entry name" value="L1_C"/>
</dbReference>
<dbReference type="InterPro" id="IPR004244">
    <property type="entry name" value="Transposase_22"/>
</dbReference>
<dbReference type="Gene3D" id="3.30.250.20">
    <property type="entry name" value="L1 transposable element, C-terminal domain"/>
    <property type="match status" value="1"/>
</dbReference>
<reference evidence="2 3" key="1">
    <citation type="submission" date="2018-03" db="EMBL/GenBank/DDBJ databases">
        <title>Draft genome sequence of Rohu Carp (Labeo rohita).</title>
        <authorList>
            <person name="Das P."/>
            <person name="Kushwaha B."/>
            <person name="Joshi C.G."/>
            <person name="Kumar D."/>
            <person name="Nagpure N.S."/>
            <person name="Sahoo L."/>
            <person name="Das S.P."/>
            <person name="Bit A."/>
            <person name="Patnaik S."/>
            <person name="Meher P.K."/>
            <person name="Jayasankar P."/>
            <person name="Koringa P.G."/>
            <person name="Patel N.V."/>
            <person name="Hinsu A.T."/>
            <person name="Kumar R."/>
            <person name="Pandey M."/>
            <person name="Agarwal S."/>
            <person name="Srivastava S."/>
            <person name="Singh M."/>
            <person name="Iquebal M.A."/>
            <person name="Jaiswal S."/>
            <person name="Angadi U.B."/>
            <person name="Kumar N."/>
            <person name="Raza M."/>
            <person name="Shah T.M."/>
            <person name="Rai A."/>
            <person name="Jena J.K."/>
        </authorList>
    </citation>
    <scope>NUCLEOTIDE SEQUENCE [LARGE SCALE GENOMIC DNA]</scope>
    <source>
        <strain evidence="2">DASCIFA01</strain>
        <tissue evidence="2">Testis</tissue>
    </source>
</reference>
<dbReference type="STRING" id="84645.A0A498MDL7"/>
<protein>
    <submittedName>
        <fullName evidence="2">LINE-1 type transposase domain-containing 1</fullName>
    </submittedName>
</protein>
<dbReference type="Gene3D" id="1.20.5.340">
    <property type="match status" value="1"/>
</dbReference>
<dbReference type="PANTHER" id="PTHR11505">
    <property type="entry name" value="L1 TRANSPOSABLE ELEMENT-RELATED"/>
    <property type="match status" value="1"/>
</dbReference>
<sequence length="248" mass="28128">MSRSGKLSKEKSKSTKQLKLTDYCVCGETQNGNEDVAEDETSREGTLEGVKADAILAAINSMKTEFSSRFDGIMVAIESMKKEMNDCNERVSQADLRISNAEDDVAHLQAKINKLESKNKSLEDKLVDLETRSRFNNLRLVGLPEGAEGRDPCSFLEKWIPEKDSKVPPRMLIMRFLNYKDKQAVTGIHQLRKQFAPVRQELRNLGIRHGVIHPARLLVTYKEQTRSFKTPTEAREFIKKIQEDIGAS</sequence>
<evidence type="ECO:0000313" key="3">
    <source>
        <dbReference type="Proteomes" id="UP000290572"/>
    </source>
</evidence>
<keyword evidence="3" id="KW-1185">Reference proteome</keyword>
<dbReference type="Proteomes" id="UP000290572">
    <property type="component" value="Unassembled WGS sequence"/>
</dbReference>
<comment type="caution">
    <text evidence="2">The sequence shown here is derived from an EMBL/GenBank/DDBJ whole genome shotgun (WGS) entry which is preliminary data.</text>
</comment>
<name>A0A498MDL7_LABRO</name>
<dbReference type="AlphaFoldDB" id="A0A498MDL7"/>